<proteinExistence type="predicted"/>
<gene>
    <name evidence="1" type="ORF">TH4_17310</name>
</gene>
<dbReference type="AlphaFoldDB" id="A0A853KVP3"/>
<comment type="caution">
    <text evidence="1">The sequence shown here is derived from an EMBL/GenBank/DDBJ whole genome shotgun (WGS) entry which is preliminary data.</text>
</comment>
<evidence type="ECO:0000313" key="1">
    <source>
        <dbReference type="EMBL" id="OAZ08405.1"/>
    </source>
</evidence>
<reference evidence="1 2" key="1">
    <citation type="submission" date="2014-07" db="EMBL/GenBank/DDBJ databases">
        <title>Draft genome sequence of Thalassospira tepidiphila 1-1B.</title>
        <authorList>
            <person name="Lai Q."/>
            <person name="Shao Z."/>
        </authorList>
    </citation>
    <scope>NUCLEOTIDE SEQUENCE [LARGE SCALE GENOMIC DNA]</scope>
    <source>
        <strain evidence="1 2">MCCC 1A03514</strain>
    </source>
</reference>
<sequence length="97" mass="10847">MRSGVQLELDFPKGDAAFTYIKPQVVPIVSLSCDPGYSVIKVTFVRMNTQTGRCQNCPIIVRLPSCSKMTSKMTNKLAIQEARKQLQEFAKNASNDY</sequence>
<dbReference type="EMBL" id="JPVZ01000009">
    <property type="protein sequence ID" value="OAZ08405.1"/>
    <property type="molecule type" value="Genomic_DNA"/>
</dbReference>
<dbReference type="Proteomes" id="UP000094009">
    <property type="component" value="Unassembled WGS sequence"/>
</dbReference>
<name>A0A853KVP3_9PROT</name>
<protein>
    <submittedName>
        <fullName evidence="1">Uncharacterized protein</fullName>
    </submittedName>
</protein>
<evidence type="ECO:0000313" key="2">
    <source>
        <dbReference type="Proteomes" id="UP000094009"/>
    </source>
</evidence>
<organism evidence="1 2">
    <name type="scientific">Thalassospira tepidiphila MCCC 1A03514</name>
    <dbReference type="NCBI Taxonomy" id="1177930"/>
    <lineage>
        <taxon>Bacteria</taxon>
        <taxon>Pseudomonadati</taxon>
        <taxon>Pseudomonadota</taxon>
        <taxon>Alphaproteobacteria</taxon>
        <taxon>Rhodospirillales</taxon>
        <taxon>Thalassospiraceae</taxon>
        <taxon>Thalassospira</taxon>
    </lineage>
</organism>
<accession>A0A853KVP3</accession>
<dbReference type="PROSITE" id="PS51257">
    <property type="entry name" value="PROKAR_LIPOPROTEIN"/>
    <property type="match status" value="1"/>
</dbReference>